<dbReference type="PROSITE" id="PS00028">
    <property type="entry name" value="ZINC_FINGER_C2H2_1"/>
    <property type="match status" value="1"/>
</dbReference>
<name>A0A9N9ATQ4_9GLOM</name>
<dbReference type="AlphaFoldDB" id="A0A9N9ATQ4"/>
<sequence>MVDPEYPNKNPDVFQQVVFRLCIENHIMRSSSCPICNKDIKINREEFAHAKSHYKEKTSQQSNVTIDDDEGELEHMLEVELMEKDASSVSSGQITKENQATSPIDIDNSIFISFALVASLSYHLSFFVLAASFSFFFFLFTEGSFELESKIVYTDVGIRIKFIHESEELMLDSFTKLIEQAKKICEMSSNKKIKFYIGYKNMLENLMKKFGRDVSSIGFGLVDEREVIIVTLDMQKGSLLQFYLPSVFEGFPVIIDHGTIQPFYRNYHEELMPDPPDACTLGLLAKPKSEPEGIKN</sequence>
<evidence type="ECO:0000313" key="4">
    <source>
        <dbReference type="Proteomes" id="UP000789706"/>
    </source>
</evidence>
<evidence type="ECO:0000256" key="1">
    <source>
        <dbReference type="SAM" id="Phobius"/>
    </source>
</evidence>
<keyword evidence="1" id="KW-0812">Transmembrane</keyword>
<dbReference type="Proteomes" id="UP000789706">
    <property type="component" value="Unassembled WGS sequence"/>
</dbReference>
<dbReference type="EMBL" id="CAJVPK010000737">
    <property type="protein sequence ID" value="CAG8544504.1"/>
    <property type="molecule type" value="Genomic_DNA"/>
</dbReference>
<evidence type="ECO:0000313" key="3">
    <source>
        <dbReference type="EMBL" id="CAG8544504.1"/>
    </source>
</evidence>
<keyword evidence="1" id="KW-1133">Transmembrane helix</keyword>
<protein>
    <submittedName>
        <fullName evidence="3">462_t:CDS:1</fullName>
    </submittedName>
</protein>
<reference evidence="3" key="1">
    <citation type="submission" date="2021-06" db="EMBL/GenBank/DDBJ databases">
        <authorList>
            <person name="Kallberg Y."/>
            <person name="Tangrot J."/>
            <person name="Rosling A."/>
        </authorList>
    </citation>
    <scope>NUCLEOTIDE SEQUENCE</scope>
    <source>
        <strain evidence="3">AZ414A</strain>
    </source>
</reference>
<keyword evidence="4" id="KW-1185">Reference proteome</keyword>
<proteinExistence type="predicted"/>
<feature type="domain" description="C2H2-type" evidence="2">
    <location>
        <begin position="33"/>
        <end position="53"/>
    </location>
</feature>
<gene>
    <name evidence="3" type="ORF">DEBURN_LOCUS6787</name>
</gene>
<organism evidence="3 4">
    <name type="scientific">Diversispora eburnea</name>
    <dbReference type="NCBI Taxonomy" id="1213867"/>
    <lineage>
        <taxon>Eukaryota</taxon>
        <taxon>Fungi</taxon>
        <taxon>Fungi incertae sedis</taxon>
        <taxon>Mucoromycota</taxon>
        <taxon>Glomeromycotina</taxon>
        <taxon>Glomeromycetes</taxon>
        <taxon>Diversisporales</taxon>
        <taxon>Diversisporaceae</taxon>
        <taxon>Diversispora</taxon>
    </lineage>
</organism>
<feature type="transmembrane region" description="Helical" evidence="1">
    <location>
        <begin position="110"/>
        <end position="140"/>
    </location>
</feature>
<dbReference type="InterPro" id="IPR013087">
    <property type="entry name" value="Znf_C2H2_type"/>
</dbReference>
<keyword evidence="1" id="KW-0472">Membrane</keyword>
<dbReference type="OrthoDB" id="2415964at2759"/>
<accession>A0A9N9ATQ4</accession>
<comment type="caution">
    <text evidence="3">The sequence shown here is derived from an EMBL/GenBank/DDBJ whole genome shotgun (WGS) entry which is preliminary data.</text>
</comment>
<evidence type="ECO:0000259" key="2">
    <source>
        <dbReference type="PROSITE" id="PS00028"/>
    </source>
</evidence>